<dbReference type="EMBL" id="CP013002">
    <property type="protein sequence ID" value="ALL12324.1"/>
    <property type="molecule type" value="Genomic_DNA"/>
</dbReference>
<protein>
    <submittedName>
        <fullName evidence="2">Uncharacterized protein</fullName>
    </submittedName>
</protein>
<sequence length="122" mass="13135">MTPARPQGLARRDLLASLLVLTAGTALPSLARATEPLPGFEDMDRDAVVRVGKAWLEQNPGTDAKALAMRLFPGGRNGDVLTDLRRRAAADFRQGAVFNHRGWRLSQTEGALFGLLALKAEG</sequence>
<evidence type="ECO:0000313" key="2">
    <source>
        <dbReference type="EMBL" id="ALL12324.1"/>
    </source>
</evidence>
<dbReference type="InterPro" id="IPR006311">
    <property type="entry name" value="TAT_signal"/>
</dbReference>
<dbReference type="KEGG" id="chq:AQ619_02510"/>
<feature type="chain" id="PRO_5006052428" evidence="1">
    <location>
        <begin position="34"/>
        <end position="122"/>
    </location>
</feature>
<keyword evidence="3" id="KW-1185">Reference proteome</keyword>
<evidence type="ECO:0000313" key="3">
    <source>
        <dbReference type="Proteomes" id="UP000056905"/>
    </source>
</evidence>
<dbReference type="Proteomes" id="UP000056905">
    <property type="component" value="Chromosome"/>
</dbReference>
<dbReference type="STRING" id="69395.AQ619_02510"/>
<proteinExistence type="predicted"/>
<accession>A0A0P0NWF2</accession>
<dbReference type="PROSITE" id="PS51318">
    <property type="entry name" value="TAT"/>
    <property type="match status" value="1"/>
</dbReference>
<gene>
    <name evidence="2" type="ORF">AQ619_02510</name>
</gene>
<dbReference type="AlphaFoldDB" id="A0A0P0NWF2"/>
<organism evidence="2 3">
    <name type="scientific">Caulobacter henricii</name>
    <dbReference type="NCBI Taxonomy" id="69395"/>
    <lineage>
        <taxon>Bacteria</taxon>
        <taxon>Pseudomonadati</taxon>
        <taxon>Pseudomonadota</taxon>
        <taxon>Alphaproteobacteria</taxon>
        <taxon>Caulobacterales</taxon>
        <taxon>Caulobacteraceae</taxon>
        <taxon>Caulobacter</taxon>
    </lineage>
</organism>
<keyword evidence="1" id="KW-0732">Signal</keyword>
<name>A0A0P0NWF2_9CAUL</name>
<evidence type="ECO:0000256" key="1">
    <source>
        <dbReference type="SAM" id="SignalP"/>
    </source>
</evidence>
<dbReference type="RefSeq" id="WP_062143798.1">
    <property type="nucleotide sequence ID" value="NZ_CP013002.1"/>
</dbReference>
<dbReference type="OrthoDB" id="7191061at2"/>
<feature type="signal peptide" evidence="1">
    <location>
        <begin position="1"/>
        <end position="33"/>
    </location>
</feature>
<reference evidence="2 3" key="1">
    <citation type="submission" date="2015-10" db="EMBL/GenBank/DDBJ databases">
        <title>Conservation of the essential genome among Caulobacter and Brevundimonas species.</title>
        <authorList>
            <person name="Scott D."/>
            <person name="Ely B."/>
        </authorList>
    </citation>
    <scope>NUCLEOTIDE SEQUENCE [LARGE SCALE GENOMIC DNA]</scope>
    <source>
        <strain evidence="2 3">CB4</strain>
    </source>
</reference>